<reference evidence="3" key="2">
    <citation type="journal article" date="2017" name="J. Anim. Genet.">
        <title>Multiple reference genome sequences of hot pepper reveal the massive evolution of plant disease resistance genes by retroduplication.</title>
        <authorList>
            <person name="Kim S."/>
            <person name="Park J."/>
            <person name="Yeom S.-I."/>
            <person name="Kim Y.-M."/>
            <person name="Seo E."/>
            <person name="Kim K.-T."/>
            <person name="Kim M.-S."/>
            <person name="Lee J.M."/>
            <person name="Cheong K."/>
            <person name="Shin H.-S."/>
            <person name="Kim S.-B."/>
            <person name="Han K."/>
            <person name="Lee J."/>
            <person name="Park M."/>
            <person name="Lee H.-A."/>
            <person name="Lee H.-Y."/>
            <person name="Lee Y."/>
            <person name="Oh S."/>
            <person name="Lee J.H."/>
            <person name="Choi E."/>
            <person name="Choi E."/>
            <person name="Lee S.E."/>
            <person name="Jeon J."/>
            <person name="Kim H."/>
            <person name="Choi G."/>
            <person name="Song H."/>
            <person name="Lee J."/>
            <person name="Lee S.-C."/>
            <person name="Kwon J.-K."/>
            <person name="Lee H.-Y."/>
            <person name="Koo N."/>
            <person name="Hong Y."/>
            <person name="Kim R.W."/>
            <person name="Kang W.-H."/>
            <person name="Huh J.H."/>
            <person name="Kang B.-C."/>
            <person name="Yang T.-J."/>
            <person name="Lee Y.-H."/>
            <person name="Bennetzen J.L."/>
            <person name="Choi D."/>
        </authorList>
    </citation>
    <scope>NUCLEOTIDE SEQUENCE [LARGE SCALE GENOMIC DNA]</scope>
    <source>
        <strain evidence="3">cv. PBC81</strain>
    </source>
</reference>
<sequence length="330" mass="36408">MSRAPKWRVRGGKPKEEQKEGWVFVGRGHPAPNRRGQRSGSSLLAEMNGSERGLVLYFRAGGEGHKRRFPYRLAPSFSKNSSTSLYSIGPSLIGKSLLFPSNDPAFPGSSTVRDLFPPYGMLPRRRPTTLRACGVFARRSLPVVPSSPLAVWAGCPSLLHSLLLWIKGTNVVEWNNRRVTRSTLPRCEVQVVMITLGYALAPLTGTPEPANARENPGRSVLHSSDRRPTTLRACGVFARRSLPVVLSSPLAVWAGCPSLLRSLLLWIKGTNVVEWNNRRVTRSTLPRYEVQVVMITLGYALVPLTGTPEPANARENPGRSVLHSSDRRYG</sequence>
<dbReference type="OrthoDB" id="1582238at2759"/>
<gene>
    <name evidence="2" type="ORF">CQW23_11021</name>
</gene>
<dbReference type="AlphaFoldDB" id="A0A2G2X1A9"/>
<accession>A0A2G2X1A9</accession>
<dbReference type="Proteomes" id="UP000224567">
    <property type="component" value="Unassembled WGS sequence"/>
</dbReference>
<comment type="caution">
    <text evidence="2">The sequence shown here is derived from an EMBL/GenBank/DDBJ whole genome shotgun (WGS) entry which is preliminary data.</text>
</comment>
<feature type="region of interest" description="Disordered" evidence="1">
    <location>
        <begin position="306"/>
        <end position="330"/>
    </location>
</feature>
<evidence type="ECO:0000313" key="3">
    <source>
        <dbReference type="Proteomes" id="UP000224567"/>
    </source>
</evidence>
<organism evidence="2 3">
    <name type="scientific">Capsicum baccatum</name>
    <name type="common">Peruvian pepper</name>
    <dbReference type="NCBI Taxonomy" id="33114"/>
    <lineage>
        <taxon>Eukaryota</taxon>
        <taxon>Viridiplantae</taxon>
        <taxon>Streptophyta</taxon>
        <taxon>Embryophyta</taxon>
        <taxon>Tracheophyta</taxon>
        <taxon>Spermatophyta</taxon>
        <taxon>Magnoliopsida</taxon>
        <taxon>eudicotyledons</taxon>
        <taxon>Gunneridae</taxon>
        <taxon>Pentapetalae</taxon>
        <taxon>asterids</taxon>
        <taxon>lamiids</taxon>
        <taxon>Solanales</taxon>
        <taxon>Solanaceae</taxon>
        <taxon>Solanoideae</taxon>
        <taxon>Capsiceae</taxon>
        <taxon>Capsicum</taxon>
    </lineage>
</organism>
<evidence type="ECO:0000256" key="1">
    <source>
        <dbReference type="SAM" id="MobiDB-lite"/>
    </source>
</evidence>
<evidence type="ECO:0000313" key="2">
    <source>
        <dbReference type="EMBL" id="PHT51274.1"/>
    </source>
</evidence>
<protein>
    <submittedName>
        <fullName evidence="2">Uncharacterized protein</fullName>
    </submittedName>
</protein>
<name>A0A2G2X1A9_CAPBA</name>
<reference evidence="2 3" key="1">
    <citation type="journal article" date="2017" name="Genome Biol.">
        <title>New reference genome sequences of hot pepper reveal the massive evolution of plant disease-resistance genes by retroduplication.</title>
        <authorList>
            <person name="Kim S."/>
            <person name="Park J."/>
            <person name="Yeom S.I."/>
            <person name="Kim Y.M."/>
            <person name="Seo E."/>
            <person name="Kim K.T."/>
            <person name="Kim M.S."/>
            <person name="Lee J.M."/>
            <person name="Cheong K."/>
            <person name="Shin H.S."/>
            <person name="Kim S.B."/>
            <person name="Han K."/>
            <person name="Lee J."/>
            <person name="Park M."/>
            <person name="Lee H.A."/>
            <person name="Lee H.Y."/>
            <person name="Lee Y."/>
            <person name="Oh S."/>
            <person name="Lee J.H."/>
            <person name="Choi E."/>
            <person name="Choi E."/>
            <person name="Lee S.E."/>
            <person name="Jeon J."/>
            <person name="Kim H."/>
            <person name="Choi G."/>
            <person name="Song H."/>
            <person name="Lee J."/>
            <person name="Lee S.C."/>
            <person name="Kwon J.K."/>
            <person name="Lee H.Y."/>
            <person name="Koo N."/>
            <person name="Hong Y."/>
            <person name="Kim R.W."/>
            <person name="Kang W.H."/>
            <person name="Huh J.H."/>
            <person name="Kang B.C."/>
            <person name="Yang T.J."/>
            <person name="Lee Y.H."/>
            <person name="Bennetzen J.L."/>
            <person name="Choi D."/>
        </authorList>
    </citation>
    <scope>NUCLEOTIDE SEQUENCE [LARGE SCALE GENOMIC DNA]</scope>
    <source>
        <strain evidence="3">cv. PBC81</strain>
    </source>
</reference>
<proteinExistence type="predicted"/>
<dbReference type="EMBL" id="MLFT02000004">
    <property type="protein sequence ID" value="PHT51274.1"/>
    <property type="molecule type" value="Genomic_DNA"/>
</dbReference>
<keyword evidence="3" id="KW-1185">Reference proteome</keyword>